<keyword evidence="3" id="KW-1185">Reference proteome</keyword>
<evidence type="ECO:0000313" key="2">
    <source>
        <dbReference type="EMBL" id="KAG7492931.1"/>
    </source>
</evidence>
<gene>
    <name evidence="2" type="ORF">MATL_G00021160</name>
</gene>
<evidence type="ECO:0000313" key="3">
    <source>
        <dbReference type="Proteomes" id="UP001046870"/>
    </source>
</evidence>
<proteinExistence type="predicted"/>
<keyword evidence="1" id="KW-0812">Transmembrane</keyword>
<sequence>MVSSTFKSLQEPQQKPLQFMVMMTVVMMTMVLVVVISMRTLPQLSQRSLLQGLQRGDLCKMISANGVPDSPAIQDICRRDGVIIFNLYGRVLLSSNCSNIMKNNTCHNDVACSFRGYSEFTQTLKPCFEHANCHFNPCSGPAVGYVEVLLWAWFWVWVRGHQMR</sequence>
<keyword evidence="1" id="KW-1133">Transmembrane helix</keyword>
<keyword evidence="1" id="KW-0472">Membrane</keyword>
<reference evidence="2" key="1">
    <citation type="submission" date="2021-01" db="EMBL/GenBank/DDBJ databases">
        <authorList>
            <person name="Zahm M."/>
            <person name="Roques C."/>
            <person name="Cabau C."/>
            <person name="Klopp C."/>
            <person name="Donnadieu C."/>
            <person name="Jouanno E."/>
            <person name="Lampietro C."/>
            <person name="Louis A."/>
            <person name="Herpin A."/>
            <person name="Echchiki A."/>
            <person name="Berthelot C."/>
            <person name="Parey E."/>
            <person name="Roest-Crollius H."/>
            <person name="Braasch I."/>
            <person name="Postlethwait J."/>
            <person name="Bobe J."/>
            <person name="Montfort J."/>
            <person name="Bouchez O."/>
            <person name="Begum T."/>
            <person name="Mejri S."/>
            <person name="Adams A."/>
            <person name="Chen W.-J."/>
            <person name="Guiguen Y."/>
        </authorList>
    </citation>
    <scope>NUCLEOTIDE SEQUENCE</scope>
    <source>
        <strain evidence="2">YG-15Mar2019-1</strain>
        <tissue evidence="2">Brain</tissue>
    </source>
</reference>
<organism evidence="2 3">
    <name type="scientific">Megalops atlanticus</name>
    <name type="common">Tarpon</name>
    <name type="synonym">Clupea gigantea</name>
    <dbReference type="NCBI Taxonomy" id="7932"/>
    <lineage>
        <taxon>Eukaryota</taxon>
        <taxon>Metazoa</taxon>
        <taxon>Chordata</taxon>
        <taxon>Craniata</taxon>
        <taxon>Vertebrata</taxon>
        <taxon>Euteleostomi</taxon>
        <taxon>Actinopterygii</taxon>
        <taxon>Neopterygii</taxon>
        <taxon>Teleostei</taxon>
        <taxon>Elopiformes</taxon>
        <taxon>Megalopidae</taxon>
        <taxon>Megalops</taxon>
    </lineage>
</organism>
<evidence type="ECO:0000256" key="1">
    <source>
        <dbReference type="SAM" id="Phobius"/>
    </source>
</evidence>
<comment type="caution">
    <text evidence="2">The sequence shown here is derived from an EMBL/GenBank/DDBJ whole genome shotgun (WGS) entry which is preliminary data.</text>
</comment>
<dbReference type="Proteomes" id="UP001046870">
    <property type="component" value="Chromosome 1"/>
</dbReference>
<feature type="transmembrane region" description="Helical" evidence="1">
    <location>
        <begin position="20"/>
        <end position="41"/>
    </location>
</feature>
<accession>A0A9D3QIK4</accession>
<name>A0A9D3QIK4_MEGAT</name>
<dbReference type="EMBL" id="JAFDVH010000001">
    <property type="protein sequence ID" value="KAG7492931.1"/>
    <property type="molecule type" value="Genomic_DNA"/>
</dbReference>
<protein>
    <submittedName>
        <fullName evidence="2">Uncharacterized protein</fullName>
    </submittedName>
</protein>
<dbReference type="AlphaFoldDB" id="A0A9D3QIK4"/>